<dbReference type="Pfam" id="PF07287">
    <property type="entry name" value="AtuA"/>
    <property type="match status" value="2"/>
</dbReference>
<proteinExistence type="predicted"/>
<evidence type="ECO:0000256" key="1">
    <source>
        <dbReference type="SAM" id="MobiDB-lite"/>
    </source>
</evidence>
<evidence type="ECO:0000313" key="3">
    <source>
        <dbReference type="EMBL" id="GGC00652.1"/>
    </source>
</evidence>
<reference evidence="3" key="1">
    <citation type="journal article" date="2014" name="Int. J. Syst. Evol. Microbiol.">
        <title>Complete genome sequence of Corynebacterium casei LMG S-19264T (=DSM 44701T), isolated from a smear-ripened cheese.</title>
        <authorList>
            <consortium name="US DOE Joint Genome Institute (JGI-PGF)"/>
            <person name="Walter F."/>
            <person name="Albersmeier A."/>
            <person name="Kalinowski J."/>
            <person name="Ruckert C."/>
        </authorList>
    </citation>
    <scope>NUCLEOTIDE SEQUENCE</scope>
    <source>
        <strain evidence="3">CGMCC 1.15095</strain>
    </source>
</reference>
<dbReference type="InterPro" id="IPR010839">
    <property type="entry name" value="AtuA_N"/>
</dbReference>
<accession>A0A916X4F9</accession>
<name>A0A916X4F9_9SPHN</name>
<comment type="caution">
    <text evidence="3">The sequence shown here is derived from an EMBL/GenBank/DDBJ whole genome shotgun (WGS) entry which is preliminary data.</text>
</comment>
<evidence type="ECO:0000259" key="2">
    <source>
        <dbReference type="Pfam" id="PF07287"/>
    </source>
</evidence>
<feature type="domain" description="Acyclic terpene utilisation N-terminal" evidence="2">
    <location>
        <begin position="194"/>
        <end position="370"/>
    </location>
</feature>
<dbReference type="EMBL" id="BMHK01000010">
    <property type="protein sequence ID" value="GGC00652.1"/>
    <property type="molecule type" value="Genomic_DNA"/>
</dbReference>
<dbReference type="AlphaFoldDB" id="A0A916X4F9"/>
<reference evidence="3" key="2">
    <citation type="submission" date="2020-09" db="EMBL/GenBank/DDBJ databases">
        <authorList>
            <person name="Sun Q."/>
            <person name="Zhou Y."/>
        </authorList>
    </citation>
    <scope>NUCLEOTIDE SEQUENCE</scope>
    <source>
        <strain evidence="3">CGMCC 1.15095</strain>
    </source>
</reference>
<sequence length="426" mass="45552">MPHMIGCDAGTSDYGPGPLGGGRSIKPASSVRRDMDIMLRGARKLNIPLIFGSCGVAGAAPHLEETCAIMKDVAREAGLNFRMAIIHSDQSKESVKSALDRGDVRPLGNFSHLTAERVDQSAHIVAMAGAAPFMDALEAGADVILAGRATDPAIFACVALRAGIPPGVAWHAARSIDKGSLATTDVGGGSPVLATVTDDGFIIEPTKIGSVCTVKSVSALTMYENPDPWSIHQPSGAISTQFANFEQLDERRVRVTGSQFTPAPRPTVKLEGARIVGYRCSSIVGIRDPRLLAALDDFLDRLRDLTNRGAHSVGISQDEYSLTFRVYGRNAVMGDREPMRDAPIHEVGLLIDVVARTEAQSETLLQRCLSSGAKLEPVVGIPAGGNFAAPFSPNLLRLGPVFEWSAWHLLEVDDERQPFKLEIVEI</sequence>
<keyword evidence="4" id="KW-1185">Reference proteome</keyword>
<dbReference type="Proteomes" id="UP000608154">
    <property type="component" value="Unassembled WGS sequence"/>
</dbReference>
<feature type="domain" description="Acyclic terpene utilisation N-terminal" evidence="2">
    <location>
        <begin position="66"/>
        <end position="159"/>
    </location>
</feature>
<feature type="region of interest" description="Disordered" evidence="1">
    <location>
        <begin position="1"/>
        <end position="27"/>
    </location>
</feature>
<evidence type="ECO:0000313" key="4">
    <source>
        <dbReference type="Proteomes" id="UP000608154"/>
    </source>
</evidence>
<protein>
    <submittedName>
        <fullName evidence="3">3-methylaspartate ammonia-lyase</fullName>
    </submittedName>
</protein>
<gene>
    <name evidence="3" type="ORF">GCM10011494_19020</name>
</gene>
<organism evidence="3 4">
    <name type="scientific">Novosphingobium endophyticum</name>
    <dbReference type="NCBI Taxonomy" id="1955250"/>
    <lineage>
        <taxon>Bacteria</taxon>
        <taxon>Pseudomonadati</taxon>
        <taxon>Pseudomonadota</taxon>
        <taxon>Alphaproteobacteria</taxon>
        <taxon>Sphingomonadales</taxon>
        <taxon>Sphingomonadaceae</taxon>
        <taxon>Novosphingobium</taxon>
    </lineage>
</organism>